<evidence type="ECO:0000313" key="5">
    <source>
        <dbReference type="Proteomes" id="UP000272942"/>
    </source>
</evidence>
<dbReference type="OrthoDB" id="6287897at2759"/>
<evidence type="ECO:0000256" key="2">
    <source>
        <dbReference type="ARBA" id="ARBA00023163"/>
    </source>
</evidence>
<proteinExistence type="predicted"/>
<dbReference type="GO" id="GO:0005634">
    <property type="term" value="C:nucleus"/>
    <property type="evidence" value="ECO:0007669"/>
    <property type="project" value="TreeGrafter"/>
</dbReference>
<dbReference type="AlphaFoldDB" id="A0A3P8F6G0"/>
<dbReference type="PANTHER" id="PTHR16088">
    <property type="entry name" value="YY1 ASSOCIATED PROTEIN-RELATED"/>
    <property type="match status" value="1"/>
</dbReference>
<dbReference type="PANTHER" id="PTHR16088:SF3">
    <property type="entry name" value="GON-4-LIKE PROTEIN"/>
    <property type="match status" value="1"/>
</dbReference>
<evidence type="ECO:0000256" key="1">
    <source>
        <dbReference type="ARBA" id="ARBA00023015"/>
    </source>
</evidence>
<keyword evidence="2" id="KW-0804">Transcription</keyword>
<dbReference type="GO" id="GO:0006355">
    <property type="term" value="P:regulation of DNA-templated transcription"/>
    <property type="evidence" value="ECO:0007669"/>
    <property type="project" value="TreeGrafter"/>
</dbReference>
<dbReference type="EMBL" id="UZAN01020657">
    <property type="protein sequence ID" value="VDP51295.1"/>
    <property type="molecule type" value="Genomic_DNA"/>
</dbReference>
<sequence>MTMHIQLLTTSFLCTYDFPYLHNSVTRPCASTLKQLTSLRDAFDLLVHEHRAGTTEAPAVRSFYWSATTLDDAVHLISDYAGLSVLPQLSLSNRPLLMSSDDSNTFRTQSTRVITNLPLPYCLIRLMTHNPIWSYAALMPATLPTNSEPADELTKSRKRIGINPAEDALLLMGLADFHGARLSPEEGDTECNIDPETGEPVCQPGKYASYQFIRKHLLPFRTMLQLRSRRWNLVGSKRGCANVPPEQSTPTDKLAQLFRSLSQQKTLKCAMLAQLTKDLAEQAVPYRVSYRH</sequence>
<accession>A0A3P8F6G0</accession>
<dbReference type="InterPro" id="IPR052435">
    <property type="entry name" value="YY1-Transcr_Regul"/>
</dbReference>
<evidence type="ECO:0000313" key="4">
    <source>
        <dbReference type="EMBL" id="VDP51295.1"/>
    </source>
</evidence>
<organism evidence="4 5">
    <name type="scientific">Echinostoma caproni</name>
    <dbReference type="NCBI Taxonomy" id="27848"/>
    <lineage>
        <taxon>Eukaryota</taxon>
        <taxon>Metazoa</taxon>
        <taxon>Spiralia</taxon>
        <taxon>Lophotrochozoa</taxon>
        <taxon>Platyhelminthes</taxon>
        <taxon>Trematoda</taxon>
        <taxon>Digenea</taxon>
        <taxon>Plagiorchiida</taxon>
        <taxon>Echinostomata</taxon>
        <taxon>Echinostomatoidea</taxon>
        <taxon>Echinostomatidae</taxon>
        <taxon>Echinostoma</taxon>
    </lineage>
</organism>
<keyword evidence="1" id="KW-0805">Transcription regulation</keyword>
<reference evidence="4 5" key="1">
    <citation type="submission" date="2018-11" db="EMBL/GenBank/DDBJ databases">
        <authorList>
            <consortium name="Pathogen Informatics"/>
        </authorList>
    </citation>
    <scope>NUCLEOTIDE SEQUENCE [LARGE SCALE GENOMIC DNA]</scope>
    <source>
        <strain evidence="4 5">Egypt</strain>
    </source>
</reference>
<keyword evidence="3" id="KW-0539">Nucleus</keyword>
<evidence type="ECO:0000256" key="3">
    <source>
        <dbReference type="ARBA" id="ARBA00023242"/>
    </source>
</evidence>
<feature type="non-terminal residue" evidence="4">
    <location>
        <position position="292"/>
    </location>
</feature>
<gene>
    <name evidence="4" type="ORF">ECPE_LOCUS1968</name>
</gene>
<keyword evidence="5" id="KW-1185">Reference proteome</keyword>
<dbReference type="Proteomes" id="UP000272942">
    <property type="component" value="Unassembled WGS sequence"/>
</dbReference>
<dbReference type="GO" id="GO:0003712">
    <property type="term" value="F:transcription coregulator activity"/>
    <property type="evidence" value="ECO:0007669"/>
    <property type="project" value="TreeGrafter"/>
</dbReference>
<name>A0A3P8F6G0_9TREM</name>
<protein>
    <submittedName>
        <fullName evidence="4">Uncharacterized protein</fullName>
    </submittedName>
</protein>